<evidence type="ECO:0000259" key="1">
    <source>
        <dbReference type="PROSITE" id="PS51186"/>
    </source>
</evidence>
<dbReference type="InterPro" id="IPR000182">
    <property type="entry name" value="GNAT_dom"/>
</dbReference>
<proteinExistence type="predicted"/>
<dbReference type="EMBL" id="AWSQ01000004">
    <property type="protein sequence ID" value="KFX68957.1"/>
    <property type="molecule type" value="Genomic_DNA"/>
</dbReference>
<gene>
    <name evidence="2" type="ORF">TMS3_0115850</name>
</gene>
<organism evidence="2 3">
    <name type="scientific">Pseudomonas taeanensis MS-3</name>
    <dbReference type="NCBI Taxonomy" id="1395571"/>
    <lineage>
        <taxon>Bacteria</taxon>
        <taxon>Pseudomonadati</taxon>
        <taxon>Pseudomonadota</taxon>
        <taxon>Gammaproteobacteria</taxon>
        <taxon>Pseudomonadales</taxon>
        <taxon>Pseudomonadaceae</taxon>
        <taxon>Pseudomonas</taxon>
    </lineage>
</organism>
<dbReference type="Proteomes" id="UP000030063">
    <property type="component" value="Unassembled WGS sequence"/>
</dbReference>
<dbReference type="eggNOG" id="COG0454">
    <property type="taxonomic scope" value="Bacteria"/>
</dbReference>
<dbReference type="InterPro" id="IPR052729">
    <property type="entry name" value="Acyl/Acetyltrans_Enzymes"/>
</dbReference>
<dbReference type="STRING" id="1395571.TMS3_0115850"/>
<dbReference type="Gene3D" id="3.40.630.90">
    <property type="match status" value="1"/>
</dbReference>
<dbReference type="Gene3D" id="3.40.630.30">
    <property type="match status" value="1"/>
</dbReference>
<evidence type="ECO:0000313" key="2">
    <source>
        <dbReference type="EMBL" id="KFX68957.1"/>
    </source>
</evidence>
<dbReference type="RefSeq" id="WP_025166187.1">
    <property type="nucleotide sequence ID" value="NZ_AWSQ01000004.1"/>
</dbReference>
<dbReference type="Pfam" id="PF18014">
    <property type="entry name" value="Acetyltransf_18"/>
    <property type="match status" value="1"/>
</dbReference>
<dbReference type="CDD" id="cd04301">
    <property type="entry name" value="NAT_SF"/>
    <property type="match status" value="1"/>
</dbReference>
<evidence type="ECO:0000313" key="3">
    <source>
        <dbReference type="Proteomes" id="UP000030063"/>
    </source>
</evidence>
<protein>
    <submittedName>
        <fullName evidence="2">GCN5 family acetyltransferase</fullName>
    </submittedName>
</protein>
<dbReference type="AlphaFoldDB" id="A0A0A1YGB6"/>
<keyword evidence="3" id="KW-1185">Reference proteome</keyword>
<dbReference type="SUPFAM" id="SSF55729">
    <property type="entry name" value="Acyl-CoA N-acyltransferases (Nat)"/>
    <property type="match status" value="1"/>
</dbReference>
<dbReference type="InterPro" id="IPR016181">
    <property type="entry name" value="Acyl_CoA_acyltransferase"/>
</dbReference>
<accession>A0A0A1YGB6</accession>
<dbReference type="InterPro" id="IPR041496">
    <property type="entry name" value="YitH/HolE_GNAT"/>
</dbReference>
<dbReference type="GO" id="GO:0016747">
    <property type="term" value="F:acyltransferase activity, transferring groups other than amino-acyl groups"/>
    <property type="evidence" value="ECO:0007669"/>
    <property type="project" value="InterPro"/>
</dbReference>
<reference evidence="2 3" key="1">
    <citation type="journal article" date="2014" name="Genome Announc.">
        <title>Draft Genome Sequence of Petroleum Oil-Degrading Marine Bacterium Pseudomonas taeanensis Strain MS-3, Isolated from a Crude Oil-Contaminated Seashore.</title>
        <authorList>
            <person name="Lee S.Y."/>
            <person name="Kim S.H."/>
            <person name="Lee D.G."/>
            <person name="Shin S."/>
            <person name="Yun S.H."/>
            <person name="Choi C.W."/>
            <person name="Chung Y.H."/>
            <person name="Choi J.S."/>
            <person name="Kahng H.Y."/>
            <person name="Kim S.I."/>
        </authorList>
    </citation>
    <scope>NUCLEOTIDE SEQUENCE [LARGE SCALE GENOMIC DNA]</scope>
    <source>
        <strain evidence="2 3">MS-3</strain>
    </source>
</reference>
<dbReference type="PANTHER" id="PTHR47237">
    <property type="entry name" value="SLL0310 PROTEIN"/>
    <property type="match status" value="1"/>
</dbReference>
<keyword evidence="2" id="KW-0808">Transferase</keyword>
<sequence length="283" mass="31392">MQTPDYLIRTMTRQELDIAIDWAAIEGWNPGLYDADCFYAADPGGFLIGLVGDEPVSVISVVKYGEAFGFLGFYIVKPEYRGKGYGMQIWTAGLEYLAGRTIGLDGVVAQQNNYMKSGFVWAHANVRYQGIGGGYCQADSEVVPLASLPFDEVCAYDRALFPEPRREFLQRWIKQPESTALGILRDRQLAGYGVLRKCRSGYKISPLFADTPELAEQLFLALKAKASVGAPVFLDTPQVNSAAIEMAQRHNMIVSFETARMYRGQPPTLPLDRLFGVTTFELG</sequence>
<comment type="caution">
    <text evidence="2">The sequence shown here is derived from an EMBL/GenBank/DDBJ whole genome shotgun (WGS) entry which is preliminary data.</text>
</comment>
<dbReference type="PROSITE" id="PS51186">
    <property type="entry name" value="GNAT"/>
    <property type="match status" value="1"/>
</dbReference>
<feature type="domain" description="N-acetyltransferase" evidence="1">
    <location>
        <begin position="6"/>
        <end position="146"/>
    </location>
</feature>
<name>A0A0A1YGB6_9PSED</name>
<dbReference type="PANTHER" id="PTHR47237:SF1">
    <property type="entry name" value="SLL0310 PROTEIN"/>
    <property type="match status" value="1"/>
</dbReference>
<dbReference type="Pfam" id="PF00583">
    <property type="entry name" value="Acetyltransf_1"/>
    <property type="match status" value="1"/>
</dbReference>